<sequence>ALYANPDTPLIFGAKAEDALSHLTDHPGDLTYRLFFNPRLKYLSSTVLSTPDEDCAATANKALLNLGEADQKRYQALVLDLENPDRHVESRGQLKAFLGKHLHAASENKELLDRGESTSKYVLTGTICTNGHELQVLAYGLTKEKPPPTPPPNTTRAKLADARTIFACQEANEDLLPDSDYVIVGIDPGICSTATATVIDTRTPGQLKNVSVTQGAQKHCTKTYLSGLRKAKRKTRIAVQLQDDVSPKVRTIEELESSITPVSCA</sequence>
<dbReference type="OrthoDB" id="2427108at2759"/>
<proteinExistence type="predicted"/>
<dbReference type="AlphaFoldDB" id="A0A9P6IP24"/>
<accession>A0A9P6IP24</accession>
<protein>
    <submittedName>
        <fullName evidence="1">Uncharacterized protein</fullName>
    </submittedName>
</protein>
<feature type="non-terminal residue" evidence="1">
    <location>
        <position position="1"/>
    </location>
</feature>
<name>A0A9P6IP24_MORAP</name>
<dbReference type="Proteomes" id="UP000738359">
    <property type="component" value="Unassembled WGS sequence"/>
</dbReference>
<keyword evidence="2" id="KW-1185">Reference proteome</keyword>
<feature type="non-terminal residue" evidence="1">
    <location>
        <position position="265"/>
    </location>
</feature>
<organism evidence="1 2">
    <name type="scientific">Mortierella alpina</name>
    <name type="common">Oleaginous fungus</name>
    <name type="synonym">Mortierella renispora</name>
    <dbReference type="NCBI Taxonomy" id="64518"/>
    <lineage>
        <taxon>Eukaryota</taxon>
        <taxon>Fungi</taxon>
        <taxon>Fungi incertae sedis</taxon>
        <taxon>Mucoromycota</taxon>
        <taxon>Mortierellomycotina</taxon>
        <taxon>Mortierellomycetes</taxon>
        <taxon>Mortierellales</taxon>
        <taxon>Mortierellaceae</taxon>
        <taxon>Mortierella</taxon>
    </lineage>
</organism>
<evidence type="ECO:0000313" key="2">
    <source>
        <dbReference type="Proteomes" id="UP000738359"/>
    </source>
</evidence>
<gene>
    <name evidence="1" type="ORF">BGZ70_006233</name>
</gene>
<reference evidence="1" key="1">
    <citation type="journal article" date="2020" name="Fungal Divers.">
        <title>Resolving the Mortierellaceae phylogeny through synthesis of multi-gene phylogenetics and phylogenomics.</title>
        <authorList>
            <person name="Vandepol N."/>
            <person name="Liber J."/>
            <person name="Desiro A."/>
            <person name="Na H."/>
            <person name="Kennedy M."/>
            <person name="Barry K."/>
            <person name="Grigoriev I.V."/>
            <person name="Miller A.N."/>
            <person name="O'Donnell K."/>
            <person name="Stajich J.E."/>
            <person name="Bonito G."/>
        </authorList>
    </citation>
    <scope>NUCLEOTIDE SEQUENCE</scope>
    <source>
        <strain evidence="1">CK1249</strain>
    </source>
</reference>
<dbReference type="EMBL" id="JAAAHY010003464">
    <property type="protein sequence ID" value="KAF9941489.1"/>
    <property type="molecule type" value="Genomic_DNA"/>
</dbReference>
<comment type="caution">
    <text evidence="1">The sequence shown here is derived from an EMBL/GenBank/DDBJ whole genome shotgun (WGS) entry which is preliminary data.</text>
</comment>
<evidence type="ECO:0000313" key="1">
    <source>
        <dbReference type="EMBL" id="KAF9941489.1"/>
    </source>
</evidence>